<dbReference type="AlphaFoldDB" id="A0A8J2JNH1"/>
<evidence type="ECO:0000313" key="3">
    <source>
        <dbReference type="Proteomes" id="UP000708208"/>
    </source>
</evidence>
<evidence type="ECO:0000256" key="1">
    <source>
        <dbReference type="SAM" id="MobiDB-lite"/>
    </source>
</evidence>
<name>A0A8J2JNH1_9HEXA</name>
<gene>
    <name evidence="2" type="ORF">AFUS01_LOCUS2453</name>
</gene>
<proteinExistence type="predicted"/>
<dbReference type="OrthoDB" id="6730714at2759"/>
<sequence>MIQARWYKKEQTDKKIIISNVPPHVPHDIIIKQMATHDVIPTSQMRFLHISQEEELKNVLSERRSVFIPIESESKLPPSEMITYDEEEYRVFYNNAQVKCFICHQLGHTTATCDFAKKDDNKIAEKTKINPELDSSSSDVKITEQNIENAGLTTTQIHDNQVEHMDLDPIQNAAKRPLSTSTQLSEEVLNQPNITTEEKDKQDKKRIRFEPETEHLEPISIKQLLAPIEDNFKENSADYPISFSNFGLLMDMVKGQKDPCQSVLQFTADFKGVIKILQDNYSYLSHRSMKTRFTKLQNKLKNLTSNEPPTTEQDQQLSDENS</sequence>
<feature type="region of interest" description="Disordered" evidence="1">
    <location>
        <begin position="300"/>
        <end position="322"/>
    </location>
</feature>
<organism evidence="2 3">
    <name type="scientific">Allacma fusca</name>
    <dbReference type="NCBI Taxonomy" id="39272"/>
    <lineage>
        <taxon>Eukaryota</taxon>
        <taxon>Metazoa</taxon>
        <taxon>Ecdysozoa</taxon>
        <taxon>Arthropoda</taxon>
        <taxon>Hexapoda</taxon>
        <taxon>Collembola</taxon>
        <taxon>Symphypleona</taxon>
        <taxon>Sminthuridae</taxon>
        <taxon>Allacma</taxon>
    </lineage>
</organism>
<reference evidence="2" key="1">
    <citation type="submission" date="2021-06" db="EMBL/GenBank/DDBJ databases">
        <authorList>
            <person name="Hodson N. C."/>
            <person name="Mongue J. A."/>
            <person name="Jaron S. K."/>
        </authorList>
    </citation>
    <scope>NUCLEOTIDE SEQUENCE</scope>
</reference>
<comment type="caution">
    <text evidence="2">The sequence shown here is derived from an EMBL/GenBank/DDBJ whole genome shotgun (WGS) entry which is preliminary data.</text>
</comment>
<keyword evidence="3" id="KW-1185">Reference proteome</keyword>
<dbReference type="Proteomes" id="UP000708208">
    <property type="component" value="Unassembled WGS sequence"/>
</dbReference>
<protein>
    <submittedName>
        <fullName evidence="2">Uncharacterized protein</fullName>
    </submittedName>
</protein>
<evidence type="ECO:0000313" key="2">
    <source>
        <dbReference type="EMBL" id="CAG7677266.1"/>
    </source>
</evidence>
<dbReference type="EMBL" id="CAJVCH010014074">
    <property type="protein sequence ID" value="CAG7677266.1"/>
    <property type="molecule type" value="Genomic_DNA"/>
</dbReference>
<accession>A0A8J2JNH1</accession>